<gene>
    <name evidence="1" type="ORF">ATEIFO6365_0010017300</name>
</gene>
<proteinExistence type="predicted"/>
<evidence type="ECO:0000313" key="2">
    <source>
        <dbReference type="Proteomes" id="UP000452235"/>
    </source>
</evidence>
<accession>A0A5M3Z981</accession>
<sequence length="219" mass="24334">MKVILTGCTGFIGNEVLNQCLQNPSITAVVVLSRRALDIRESDHPKLTVRIIDNFLSYPEPLLQDLDGAQACIWTLGKAVMTDMNLAREIHVDYPLAAAKAFDTAFGAKMAAGKKFRFIFCSGVLAERDQNKSLWMAGEYRRIRGMAENELVAYAKEHSRTFEAYIVRPGMVVPSDAYLKYMVFGLFSAIKVDALGSVMIQTALNGSEKQILENSDMIK</sequence>
<dbReference type="SUPFAM" id="SSF51735">
    <property type="entry name" value="NAD(P)-binding Rossmann-fold domains"/>
    <property type="match status" value="1"/>
</dbReference>
<dbReference type="EMBL" id="BLJY01000010">
    <property type="protein sequence ID" value="GFF19400.1"/>
    <property type="molecule type" value="Genomic_DNA"/>
</dbReference>
<reference evidence="1 2" key="1">
    <citation type="submission" date="2020-01" db="EMBL/GenBank/DDBJ databases">
        <title>Aspergillus terreus IFO 6365 whole genome shotgun sequence.</title>
        <authorList>
            <person name="Kanamasa S."/>
            <person name="Takahashi H."/>
        </authorList>
    </citation>
    <scope>NUCLEOTIDE SEQUENCE [LARGE SCALE GENOMIC DNA]</scope>
    <source>
        <strain evidence="1 2">IFO 6365</strain>
    </source>
</reference>
<dbReference type="Gene3D" id="3.40.50.720">
    <property type="entry name" value="NAD(P)-binding Rossmann-like Domain"/>
    <property type="match status" value="1"/>
</dbReference>
<name>A0A5M3Z981_ASPTE</name>
<dbReference type="VEuPathDB" id="FungiDB:ATEG_08649"/>
<keyword evidence="2" id="KW-1185">Reference proteome</keyword>
<dbReference type="Proteomes" id="UP000452235">
    <property type="component" value="Unassembled WGS sequence"/>
</dbReference>
<protein>
    <submittedName>
        <fullName evidence="1">NAD(P)-binding protein</fullName>
    </submittedName>
</protein>
<comment type="caution">
    <text evidence="1">The sequence shown here is derived from an EMBL/GenBank/DDBJ whole genome shotgun (WGS) entry which is preliminary data.</text>
</comment>
<evidence type="ECO:0000313" key="1">
    <source>
        <dbReference type="EMBL" id="GFF19400.1"/>
    </source>
</evidence>
<dbReference type="OrthoDB" id="3535423at2759"/>
<dbReference type="InterPro" id="IPR036291">
    <property type="entry name" value="NAD(P)-bd_dom_sf"/>
</dbReference>
<dbReference type="PANTHER" id="PTHR14097">
    <property type="entry name" value="OXIDOREDUCTASE HTATIP2"/>
    <property type="match status" value="1"/>
</dbReference>
<dbReference type="PANTHER" id="PTHR14097:SF9">
    <property type="entry name" value="EPIMERASE, PUTATIVE (AFU_ORTHOLOGUE AFUA_8G07320)-RELATED"/>
    <property type="match status" value="1"/>
</dbReference>
<organism evidence="1 2">
    <name type="scientific">Aspergillus terreus</name>
    <dbReference type="NCBI Taxonomy" id="33178"/>
    <lineage>
        <taxon>Eukaryota</taxon>
        <taxon>Fungi</taxon>
        <taxon>Dikarya</taxon>
        <taxon>Ascomycota</taxon>
        <taxon>Pezizomycotina</taxon>
        <taxon>Eurotiomycetes</taxon>
        <taxon>Eurotiomycetidae</taxon>
        <taxon>Eurotiales</taxon>
        <taxon>Aspergillaceae</taxon>
        <taxon>Aspergillus</taxon>
        <taxon>Aspergillus subgen. Circumdati</taxon>
    </lineage>
</organism>
<dbReference type="AlphaFoldDB" id="A0A5M3Z981"/>